<dbReference type="PROSITE" id="PS51767">
    <property type="entry name" value="PEPTIDASE_A1"/>
    <property type="match status" value="1"/>
</dbReference>
<protein>
    <recommendedName>
        <fullName evidence="2">Peptidase A1 domain-containing protein</fullName>
    </recommendedName>
</protein>
<sequence>MKKYVYGYRTAHDYQEQLTNDEDMSYYGTIQIGTPPQTFKVIFDTVQYGTGSMTGHVLSDVVCVSAPPQPQKLEQTALQKICYCPFSLEQIRGIAQTNIKDSLAPPVNREPLS</sequence>
<dbReference type="PANTHER" id="PTHR47966">
    <property type="entry name" value="BETA-SITE APP-CLEAVING ENZYME, ISOFORM A-RELATED"/>
    <property type="match status" value="1"/>
</dbReference>
<dbReference type="OrthoDB" id="771136at2759"/>
<evidence type="ECO:0000313" key="4">
    <source>
        <dbReference type="Proteomes" id="UP000230423"/>
    </source>
</evidence>
<organism evidence="3 4">
    <name type="scientific">Teladorsagia circumcincta</name>
    <name type="common">Brown stomach worm</name>
    <name type="synonym">Ostertagia circumcincta</name>
    <dbReference type="NCBI Taxonomy" id="45464"/>
    <lineage>
        <taxon>Eukaryota</taxon>
        <taxon>Metazoa</taxon>
        <taxon>Ecdysozoa</taxon>
        <taxon>Nematoda</taxon>
        <taxon>Chromadorea</taxon>
        <taxon>Rhabditida</taxon>
        <taxon>Rhabditina</taxon>
        <taxon>Rhabditomorpha</taxon>
        <taxon>Strongyloidea</taxon>
        <taxon>Trichostrongylidae</taxon>
        <taxon>Teladorsagia</taxon>
    </lineage>
</organism>
<evidence type="ECO:0000259" key="2">
    <source>
        <dbReference type="PROSITE" id="PS51767"/>
    </source>
</evidence>
<dbReference type="Pfam" id="PF00026">
    <property type="entry name" value="Asp"/>
    <property type="match status" value="1"/>
</dbReference>
<dbReference type="GO" id="GO:0006508">
    <property type="term" value="P:proteolysis"/>
    <property type="evidence" value="ECO:0007669"/>
    <property type="project" value="InterPro"/>
</dbReference>
<evidence type="ECO:0000313" key="3">
    <source>
        <dbReference type="EMBL" id="PIO73412.1"/>
    </source>
</evidence>
<gene>
    <name evidence="3" type="ORF">TELCIR_04616</name>
</gene>
<dbReference type="InterPro" id="IPR021109">
    <property type="entry name" value="Peptidase_aspartic_dom_sf"/>
</dbReference>
<reference evidence="3 4" key="1">
    <citation type="submission" date="2015-09" db="EMBL/GenBank/DDBJ databases">
        <title>Draft genome of the parasitic nematode Teladorsagia circumcincta isolate WARC Sus (inbred).</title>
        <authorList>
            <person name="Mitreva M."/>
        </authorList>
    </citation>
    <scope>NUCLEOTIDE SEQUENCE [LARGE SCALE GENOMIC DNA]</scope>
    <source>
        <strain evidence="3 4">S</strain>
    </source>
</reference>
<dbReference type="Proteomes" id="UP000230423">
    <property type="component" value="Unassembled WGS sequence"/>
</dbReference>
<keyword evidence="4" id="KW-1185">Reference proteome</keyword>
<dbReference type="SUPFAM" id="SSF50630">
    <property type="entry name" value="Acid proteases"/>
    <property type="match status" value="1"/>
</dbReference>
<dbReference type="GO" id="GO:0004190">
    <property type="term" value="F:aspartic-type endopeptidase activity"/>
    <property type="evidence" value="ECO:0007669"/>
    <property type="project" value="InterPro"/>
</dbReference>
<comment type="similarity">
    <text evidence="1">Belongs to the peptidase A1 family.</text>
</comment>
<accession>A0A2G9UUL9</accession>
<dbReference type="Gene3D" id="2.40.70.10">
    <property type="entry name" value="Acid Proteases"/>
    <property type="match status" value="1"/>
</dbReference>
<proteinExistence type="inferred from homology"/>
<dbReference type="InterPro" id="IPR001461">
    <property type="entry name" value="Aspartic_peptidase_A1"/>
</dbReference>
<evidence type="ECO:0000256" key="1">
    <source>
        <dbReference type="ARBA" id="ARBA00007447"/>
    </source>
</evidence>
<dbReference type="EMBL" id="KZ345462">
    <property type="protein sequence ID" value="PIO73412.1"/>
    <property type="molecule type" value="Genomic_DNA"/>
</dbReference>
<name>A0A2G9UUL9_TELCI</name>
<dbReference type="AlphaFoldDB" id="A0A2G9UUL9"/>
<dbReference type="PANTHER" id="PTHR47966:SF51">
    <property type="entry name" value="BETA-SITE APP-CLEAVING ENZYME, ISOFORM A-RELATED"/>
    <property type="match status" value="1"/>
</dbReference>
<feature type="domain" description="Peptidase A1" evidence="2">
    <location>
        <begin position="26"/>
        <end position="113"/>
    </location>
</feature>
<dbReference type="InterPro" id="IPR033121">
    <property type="entry name" value="PEPTIDASE_A1"/>
</dbReference>